<dbReference type="PIRSF" id="PIRSF000241">
    <property type="entry name" value="Urate_oxidase"/>
    <property type="match status" value="1"/>
</dbReference>
<evidence type="ECO:0000313" key="8">
    <source>
        <dbReference type="EMBL" id="GGJ10690.1"/>
    </source>
</evidence>
<evidence type="ECO:0000313" key="9">
    <source>
        <dbReference type="Proteomes" id="UP000637695"/>
    </source>
</evidence>
<keyword evidence="9" id="KW-1185">Reference proteome</keyword>
<sequence>MSAAEDRTLYYGKDDVYIYRTFVPPLYASSQIPESPFVRRSNVVFGVNVRVCVGGEAFLPSFTEGDNSMVVATDSMKNFLQRHMATYQGITIDGFLSFVGERLLTTYPQMSWVELYATQVPFDPVDVPSPNGFTESGLVFRRSRNECATASVKMVRGERGEPVVVDHWSGITDLQLIKVVGNSFVGFVRDEYTTLPEDPNRPLFVFLNMRWRYNNPADALLPDPTAYVPAEQIRDIACTVFHETATVSIQNLIYRIGCAVLRRFPHLAEIRFESQNRTWDTVVESIPESPGKVYTEPRPPYGFQGLSITREDVVSAPSA</sequence>
<feature type="binding site" evidence="6">
    <location>
        <position position="184"/>
    </location>
    <ligand>
        <name>5-hydroxyisourate</name>
        <dbReference type="ChEBI" id="CHEBI:18072"/>
    </ligand>
</feature>
<feature type="binding site" evidence="6">
    <location>
        <position position="250"/>
    </location>
    <ligand>
        <name>5-hydroxyisourate</name>
        <dbReference type="ChEBI" id="CHEBI:18072"/>
    </ligand>
</feature>
<proteinExistence type="inferred from homology"/>
<feature type="binding site" evidence="6">
    <location>
        <position position="184"/>
    </location>
    <ligand>
        <name>urate</name>
        <dbReference type="ChEBI" id="CHEBI:17775"/>
    </ligand>
</feature>
<dbReference type="Proteomes" id="UP000637695">
    <property type="component" value="Unassembled WGS sequence"/>
</dbReference>
<dbReference type="PRINTS" id="PR00093">
    <property type="entry name" value="URICASE"/>
</dbReference>
<dbReference type="EMBL" id="BMOY01000033">
    <property type="protein sequence ID" value="GGJ10690.1"/>
    <property type="molecule type" value="Genomic_DNA"/>
</dbReference>
<comment type="caution">
    <text evidence="8">The sequence shown here is derived from an EMBL/GenBank/DDBJ whole genome shotgun (WGS) entry which is preliminary data.</text>
</comment>
<dbReference type="AlphaFoldDB" id="A0A917KGP6"/>
<reference evidence="8" key="2">
    <citation type="submission" date="2020-09" db="EMBL/GenBank/DDBJ databases">
        <authorList>
            <person name="Sun Q."/>
            <person name="Ohkuma M."/>
        </authorList>
    </citation>
    <scope>NUCLEOTIDE SEQUENCE</scope>
    <source>
        <strain evidence="8">JCM 18487</strain>
    </source>
</reference>
<evidence type="ECO:0000256" key="6">
    <source>
        <dbReference type="PIRSR" id="PIRSR000241-2"/>
    </source>
</evidence>
<organism evidence="8 9">
    <name type="scientific">Alicyclobacillus cellulosilyticus</name>
    <dbReference type="NCBI Taxonomy" id="1003997"/>
    <lineage>
        <taxon>Bacteria</taxon>
        <taxon>Bacillati</taxon>
        <taxon>Bacillota</taxon>
        <taxon>Bacilli</taxon>
        <taxon>Bacillales</taxon>
        <taxon>Alicyclobacillaceae</taxon>
        <taxon>Alicyclobacillus</taxon>
    </lineage>
</organism>
<dbReference type="SUPFAM" id="SSF55620">
    <property type="entry name" value="Tetrahydrobiopterin biosynthesis enzymes-like"/>
    <property type="match status" value="2"/>
</dbReference>
<feature type="binding site" evidence="6">
    <location>
        <position position="73"/>
    </location>
    <ligand>
        <name>5-hydroxyisourate</name>
        <dbReference type="ChEBI" id="CHEBI:18072"/>
    </ligand>
</feature>
<name>A0A917KGP6_9BACL</name>
<keyword evidence="3 5" id="KW-0659">Purine metabolism</keyword>
<comment type="pathway">
    <text evidence="1 5">Purine metabolism; urate degradation; (S)-allantoin from urate: step 1/3.</text>
</comment>
<feature type="binding site" evidence="6">
    <location>
        <position position="73"/>
    </location>
    <ligand>
        <name>O2</name>
        <dbReference type="ChEBI" id="CHEBI:15379"/>
    </ligand>
</feature>
<comment type="catalytic activity">
    <reaction evidence="5 7">
        <text>urate + O2 + H2O = 5-hydroxyisourate + H2O2</text>
        <dbReference type="Rhea" id="RHEA:21368"/>
        <dbReference type="ChEBI" id="CHEBI:15377"/>
        <dbReference type="ChEBI" id="CHEBI:15379"/>
        <dbReference type="ChEBI" id="CHEBI:16240"/>
        <dbReference type="ChEBI" id="CHEBI:17775"/>
        <dbReference type="ChEBI" id="CHEBI:18072"/>
        <dbReference type="EC" id="1.7.3.3"/>
    </reaction>
</comment>
<feature type="binding site" evidence="6">
    <location>
        <position position="276"/>
    </location>
    <ligand>
        <name>O2</name>
        <dbReference type="ChEBI" id="CHEBI:15379"/>
    </ligand>
</feature>
<dbReference type="PANTHER" id="PTHR42874">
    <property type="entry name" value="URICASE"/>
    <property type="match status" value="1"/>
</dbReference>
<feature type="binding site" evidence="6">
    <location>
        <position position="73"/>
    </location>
    <ligand>
        <name>urate</name>
        <dbReference type="ChEBI" id="CHEBI:17775"/>
    </ligand>
</feature>
<feature type="binding site" evidence="6">
    <location>
        <position position="74"/>
    </location>
    <ligand>
        <name>5-hydroxyisourate</name>
        <dbReference type="ChEBI" id="CHEBI:18072"/>
    </ligand>
</feature>
<dbReference type="PANTHER" id="PTHR42874:SF1">
    <property type="entry name" value="URICASE"/>
    <property type="match status" value="1"/>
</dbReference>
<dbReference type="GO" id="GO:0019628">
    <property type="term" value="P:urate catabolic process"/>
    <property type="evidence" value="ECO:0007669"/>
    <property type="project" value="TreeGrafter"/>
</dbReference>
<comment type="similarity">
    <text evidence="2 5 7">Belongs to the uricase family.</text>
</comment>
<dbReference type="NCBIfam" id="TIGR03383">
    <property type="entry name" value="urate_oxi"/>
    <property type="match status" value="1"/>
</dbReference>
<evidence type="ECO:0000256" key="5">
    <source>
        <dbReference type="PIRNR" id="PIRNR000241"/>
    </source>
</evidence>
<feature type="binding site" evidence="6">
    <location>
        <position position="201"/>
    </location>
    <ligand>
        <name>5-hydroxyisourate</name>
        <dbReference type="ChEBI" id="CHEBI:18072"/>
    </ligand>
</feature>
<dbReference type="Gene3D" id="3.10.270.10">
    <property type="entry name" value="Urate Oxidase"/>
    <property type="match status" value="1"/>
</dbReference>
<evidence type="ECO:0000256" key="4">
    <source>
        <dbReference type="ARBA" id="ARBA00023002"/>
    </source>
</evidence>
<accession>A0A917KGP6</accession>
<dbReference type="RefSeq" id="WP_188882807.1">
    <property type="nucleotide sequence ID" value="NZ_BMOY01000033.1"/>
</dbReference>
<dbReference type="EC" id="1.7.3.3" evidence="5 7"/>
<feature type="binding site" evidence="6">
    <location>
        <position position="74"/>
    </location>
    <ligand>
        <name>urate</name>
        <dbReference type="ChEBI" id="CHEBI:17775"/>
    </ligand>
</feature>
<evidence type="ECO:0000256" key="7">
    <source>
        <dbReference type="RuleBase" id="RU004455"/>
    </source>
</evidence>
<evidence type="ECO:0000256" key="3">
    <source>
        <dbReference type="ARBA" id="ARBA00022631"/>
    </source>
</evidence>
<dbReference type="InterPro" id="IPR002042">
    <property type="entry name" value="Uricase"/>
</dbReference>
<evidence type="ECO:0000256" key="2">
    <source>
        <dbReference type="ARBA" id="ARBA00009760"/>
    </source>
</evidence>
<evidence type="ECO:0000256" key="1">
    <source>
        <dbReference type="ARBA" id="ARBA00004831"/>
    </source>
</evidence>
<feature type="binding site" evidence="6">
    <location>
        <position position="276"/>
    </location>
    <ligand>
        <name>5-hydroxyisourate</name>
        <dbReference type="ChEBI" id="CHEBI:18072"/>
    </ligand>
</feature>
<gene>
    <name evidence="8" type="ORF">GCM10010885_19900</name>
</gene>
<dbReference type="GO" id="GO:0006145">
    <property type="term" value="P:purine nucleobase catabolic process"/>
    <property type="evidence" value="ECO:0007669"/>
    <property type="project" value="TreeGrafter"/>
</dbReference>
<keyword evidence="4 5" id="KW-0560">Oxidoreductase</keyword>
<feature type="binding site" evidence="6">
    <location>
        <position position="201"/>
    </location>
    <ligand>
        <name>urate</name>
        <dbReference type="ChEBI" id="CHEBI:17775"/>
    </ligand>
</feature>
<reference evidence="8" key="1">
    <citation type="journal article" date="2014" name="Int. J. Syst. Evol. Microbiol.">
        <title>Complete genome sequence of Corynebacterium casei LMG S-19264T (=DSM 44701T), isolated from a smear-ripened cheese.</title>
        <authorList>
            <consortium name="US DOE Joint Genome Institute (JGI-PGF)"/>
            <person name="Walter F."/>
            <person name="Albersmeier A."/>
            <person name="Kalinowski J."/>
            <person name="Ruckert C."/>
        </authorList>
    </citation>
    <scope>NUCLEOTIDE SEQUENCE</scope>
    <source>
        <strain evidence="8">JCM 18487</strain>
    </source>
</reference>
<dbReference type="Pfam" id="PF01014">
    <property type="entry name" value="Uricase"/>
    <property type="match status" value="2"/>
</dbReference>
<comment type="function">
    <text evidence="5 7">Catalyzes the oxidation of uric acid to 5-hydroxyisourate, which is further processed to form (S)-allantoin.</text>
</comment>
<protein>
    <recommendedName>
        <fullName evidence="5 7">Uricase</fullName>
        <ecNumber evidence="5 7">1.7.3.3</ecNumber>
    </recommendedName>
    <alternativeName>
        <fullName evidence="5">Urate oxidase</fullName>
    </alternativeName>
</protein>
<feature type="binding site" evidence="6">
    <location>
        <position position="276"/>
    </location>
    <ligand>
        <name>urate</name>
        <dbReference type="ChEBI" id="CHEBI:17775"/>
    </ligand>
</feature>
<feature type="binding site" evidence="6">
    <location>
        <position position="250"/>
    </location>
    <ligand>
        <name>urate</name>
        <dbReference type="ChEBI" id="CHEBI:17775"/>
    </ligand>
</feature>
<dbReference type="GO" id="GO:0004846">
    <property type="term" value="F:urate oxidase activity"/>
    <property type="evidence" value="ECO:0007669"/>
    <property type="project" value="UniProtKB-EC"/>
</dbReference>